<feature type="transmembrane region" description="Helical" evidence="1">
    <location>
        <begin position="132"/>
        <end position="150"/>
    </location>
</feature>
<feature type="domain" description="CAAX prenyl protease 2/Lysostaphin resistance protein A-like" evidence="2">
    <location>
        <begin position="99"/>
        <end position="194"/>
    </location>
</feature>
<feature type="transmembrane region" description="Helical" evidence="1">
    <location>
        <begin position="101"/>
        <end position="120"/>
    </location>
</feature>
<dbReference type="RefSeq" id="WP_203375561.1">
    <property type="nucleotide sequence ID" value="NZ_JAENHP010000002.1"/>
</dbReference>
<accession>A0ABS2A785</accession>
<dbReference type="Proteomes" id="UP000632138">
    <property type="component" value="Unassembled WGS sequence"/>
</dbReference>
<protein>
    <submittedName>
        <fullName evidence="3">CPBP family intramembrane metalloprotease</fullName>
    </submittedName>
</protein>
<evidence type="ECO:0000313" key="4">
    <source>
        <dbReference type="Proteomes" id="UP000632138"/>
    </source>
</evidence>
<comment type="caution">
    <text evidence="3">The sequence shown here is derived from an EMBL/GenBank/DDBJ whole genome shotgun (WGS) entry which is preliminary data.</text>
</comment>
<feature type="transmembrane region" description="Helical" evidence="1">
    <location>
        <begin position="33"/>
        <end position="51"/>
    </location>
</feature>
<keyword evidence="1" id="KW-0812">Transmembrane</keyword>
<sequence length="246" mass="26391">MNLRTLRFAVTFLAAWFVLDRLATSPPRPLAALAALAAAAAVITIGWWQPLRRLPALLGLGRPAVRACLVATAAGSAVLGSYLAGAALLGVDLRLRPGWPLVLAGVLVFHGLAEELVWRGFAFGWLRRSRPFWRAVAWSMPLIAVTHVPLLIGNGWAVGTMAVLSAAVTCVPLAWLWESGGRTMWAPAILHGLIGTWQLWERDYPATFSMVVLGASILVPLLVLLTPRPVGGLVLTRTTNRAAMDA</sequence>
<gene>
    <name evidence="3" type="ORF">JIG36_09065</name>
</gene>
<name>A0ABS2A785_9ACTN</name>
<keyword evidence="3" id="KW-0482">Metalloprotease</keyword>
<reference evidence="3 4" key="1">
    <citation type="submission" date="2021-01" db="EMBL/GenBank/DDBJ databases">
        <title>Actinoplanes sp. nov. LDG1-06 isolated from lichen.</title>
        <authorList>
            <person name="Saeng-In P."/>
            <person name="Phongsopitanun W."/>
            <person name="Kanchanasin P."/>
            <person name="Yuki M."/>
            <person name="Kudo T."/>
            <person name="Ohkuma M."/>
            <person name="Tanasupawat S."/>
        </authorList>
    </citation>
    <scope>NUCLEOTIDE SEQUENCE [LARGE SCALE GENOMIC DNA]</scope>
    <source>
        <strain evidence="3 4">LDG1-06</strain>
    </source>
</reference>
<proteinExistence type="predicted"/>
<dbReference type="InterPro" id="IPR003675">
    <property type="entry name" value="Rce1/LyrA-like_dom"/>
</dbReference>
<dbReference type="GO" id="GO:0008237">
    <property type="term" value="F:metallopeptidase activity"/>
    <property type="evidence" value="ECO:0007669"/>
    <property type="project" value="UniProtKB-KW"/>
</dbReference>
<feature type="transmembrane region" description="Helical" evidence="1">
    <location>
        <begin position="206"/>
        <end position="225"/>
    </location>
</feature>
<organism evidence="3 4">
    <name type="scientific">Paractinoplanes ovalisporus</name>
    <dbReference type="NCBI Taxonomy" id="2810368"/>
    <lineage>
        <taxon>Bacteria</taxon>
        <taxon>Bacillati</taxon>
        <taxon>Actinomycetota</taxon>
        <taxon>Actinomycetes</taxon>
        <taxon>Micromonosporales</taxon>
        <taxon>Micromonosporaceae</taxon>
        <taxon>Paractinoplanes</taxon>
    </lineage>
</organism>
<dbReference type="Pfam" id="PF02517">
    <property type="entry name" value="Rce1-like"/>
    <property type="match status" value="1"/>
</dbReference>
<dbReference type="EMBL" id="JAENHP010000002">
    <property type="protein sequence ID" value="MBM2615702.1"/>
    <property type="molecule type" value="Genomic_DNA"/>
</dbReference>
<keyword evidence="4" id="KW-1185">Reference proteome</keyword>
<evidence type="ECO:0000313" key="3">
    <source>
        <dbReference type="EMBL" id="MBM2615702.1"/>
    </source>
</evidence>
<keyword evidence="1" id="KW-0472">Membrane</keyword>
<keyword evidence="3" id="KW-0645">Protease</keyword>
<keyword evidence="1" id="KW-1133">Transmembrane helix</keyword>
<evidence type="ECO:0000259" key="2">
    <source>
        <dbReference type="Pfam" id="PF02517"/>
    </source>
</evidence>
<evidence type="ECO:0000256" key="1">
    <source>
        <dbReference type="SAM" id="Phobius"/>
    </source>
</evidence>
<keyword evidence="3" id="KW-0378">Hydrolase</keyword>
<feature type="transmembrane region" description="Helical" evidence="1">
    <location>
        <begin position="63"/>
        <end position="89"/>
    </location>
</feature>